<dbReference type="eggNOG" id="ENOG502R1DZ">
    <property type="taxonomic scope" value="Eukaryota"/>
</dbReference>
<evidence type="ECO:0000313" key="3">
    <source>
        <dbReference type="EMBL" id="GAT93046.1"/>
    </source>
</evidence>
<dbReference type="InterPro" id="IPR008936">
    <property type="entry name" value="Rho_GTPase_activation_prot"/>
</dbReference>
<dbReference type="VEuPathDB" id="AmoebaDB:EHI7A_001440"/>
<dbReference type="PROSITE" id="PS50018">
    <property type="entry name" value="RAS_GTPASE_ACTIV_2"/>
    <property type="match status" value="1"/>
</dbReference>
<protein>
    <submittedName>
        <fullName evidence="3">Ras GTPase-activating protein putative</fullName>
    </submittedName>
</protein>
<gene>
    <name evidence="3" type="ORF">CL6EHI_096490</name>
</gene>
<dbReference type="VEuPathDB" id="AmoebaDB:KM1_003980"/>
<dbReference type="EMBL" id="BDEQ01000001">
    <property type="protein sequence ID" value="GAT93046.1"/>
    <property type="molecule type" value="Genomic_DNA"/>
</dbReference>
<organism evidence="3 4">
    <name type="scientific">Entamoeba histolytica</name>
    <dbReference type="NCBI Taxonomy" id="5759"/>
    <lineage>
        <taxon>Eukaryota</taxon>
        <taxon>Amoebozoa</taxon>
        <taxon>Evosea</taxon>
        <taxon>Archamoebae</taxon>
        <taxon>Mastigamoebida</taxon>
        <taxon>Entamoebidae</taxon>
        <taxon>Entamoeba</taxon>
    </lineage>
</organism>
<evidence type="ECO:0000313" key="4">
    <source>
        <dbReference type="Proteomes" id="UP000078387"/>
    </source>
</evidence>
<keyword evidence="1" id="KW-0343">GTPase activation</keyword>
<dbReference type="PANTHER" id="PTHR10194:SF151">
    <property type="entry name" value="NEUROFIBROMIN-A"/>
    <property type="match status" value="1"/>
</dbReference>
<dbReference type="VEuPathDB" id="AmoebaDB:EHI5A_005260"/>
<dbReference type="SUPFAM" id="SSF48350">
    <property type="entry name" value="GTPase activation domain, GAP"/>
    <property type="match status" value="1"/>
</dbReference>
<dbReference type="Gene3D" id="1.10.506.10">
    <property type="entry name" value="GTPase Activation - p120gap, domain 1"/>
    <property type="match status" value="1"/>
</dbReference>
<accession>A0A175JHV5</accession>
<dbReference type="Proteomes" id="UP000078387">
    <property type="component" value="Unassembled WGS sequence"/>
</dbReference>
<dbReference type="InterPro" id="IPR039360">
    <property type="entry name" value="Ras_GTPase"/>
</dbReference>
<reference evidence="3 4" key="1">
    <citation type="submission" date="2016-05" db="EMBL/GenBank/DDBJ databases">
        <title>First whole genome sequencing of Entamoeba histolytica HM1:IMSS-clone-6.</title>
        <authorList>
            <person name="Mukherjee Avik.K."/>
            <person name="Izumyama S."/>
            <person name="Nakada-Tsukui K."/>
            <person name="Nozaki T."/>
        </authorList>
    </citation>
    <scope>NUCLEOTIDE SEQUENCE [LARGE SCALE GENOMIC DNA]</scope>
    <source>
        <strain evidence="3 4">HM1:IMSS clone 6</strain>
    </source>
</reference>
<comment type="caution">
    <text evidence="3">The sequence shown here is derived from an EMBL/GenBank/DDBJ whole genome shotgun (WGS) entry which is preliminary data.</text>
</comment>
<dbReference type="GO" id="GO:0005096">
    <property type="term" value="F:GTPase activator activity"/>
    <property type="evidence" value="ECO:0007669"/>
    <property type="project" value="UniProtKB-KW"/>
</dbReference>
<dbReference type="CDD" id="cd04519">
    <property type="entry name" value="RasGAP"/>
    <property type="match status" value="1"/>
</dbReference>
<dbReference type="InterPro" id="IPR001936">
    <property type="entry name" value="RasGAP_dom"/>
</dbReference>
<dbReference type="VEuPathDB" id="AmoebaDB:EHI_096490"/>
<evidence type="ECO:0000259" key="2">
    <source>
        <dbReference type="PROSITE" id="PS50018"/>
    </source>
</evidence>
<dbReference type="AlphaFoldDB" id="A0A175JHV5"/>
<dbReference type="PANTHER" id="PTHR10194">
    <property type="entry name" value="RAS GTPASE-ACTIVATING PROTEINS"/>
    <property type="match status" value="1"/>
</dbReference>
<proteinExistence type="predicted"/>
<dbReference type="VEuPathDB" id="AmoebaDB:EHI8A_003130"/>
<name>A0A175JHV5_ENTHI</name>
<feature type="domain" description="Ras-GAP" evidence="2">
    <location>
        <begin position="80"/>
        <end position="269"/>
    </location>
</feature>
<sequence length="335" mass="38713">MSVPPQTLQKNFGPFYSHISFPRTNVMPHQLHQVRSEKQILSHFLFTNKIADYATLKVLLLQPSSPLLSAYINSFLKDDDSQKYLDVLLHYYDSHNLLPHLLLSLASFEIKSTNICNPLFRGNTLFSRIYSLYLTEYCSFFLTETSKALLNFLSAIHYDDKINNQEDISVIITTYFSLISDSFKYIPQELLWVLHCIYQKVLISRGKSDAMISINTLFFLRYLFIPFKETPSLFKIIQSQISSIFLHLQTVEHNEQTKPIVDLIDCILNKIYCITSPHSTHPKMFDSSSDNELLFILRSNKDLILSNYEGDPCDLSSLFSQHKTSTVPINSHSDK</sequence>
<evidence type="ECO:0000256" key="1">
    <source>
        <dbReference type="ARBA" id="ARBA00022468"/>
    </source>
</evidence>